<reference evidence="3" key="2">
    <citation type="submission" date="2017-12" db="EMBL/GenBank/DDBJ databases">
        <authorList>
            <person name="Hurst M.R.H."/>
        </authorList>
    </citation>
    <scope>NUCLEOTIDE SEQUENCE [LARGE SCALE GENOMIC DNA]</scope>
    <source>
        <strain evidence="3">ZYSR67-Z</strain>
    </source>
</reference>
<comment type="caution">
    <text evidence="3">The sequence shown here is derived from an EMBL/GenBank/DDBJ whole genome shotgun (WGS) entry which is preliminary data.</text>
</comment>
<keyword evidence="1" id="KW-0472">Membrane</keyword>
<reference evidence="2" key="5">
    <citation type="submission" date="2024-05" db="EMBL/GenBank/DDBJ databases">
        <authorList>
            <person name="Sun Q."/>
            <person name="Sedlacek I."/>
        </authorList>
    </citation>
    <scope>NUCLEOTIDE SEQUENCE</scope>
    <source>
        <strain evidence="2">CCM 8778</strain>
    </source>
</reference>
<evidence type="ECO:0000313" key="4">
    <source>
        <dbReference type="Proteomes" id="UP000242861"/>
    </source>
</evidence>
<dbReference type="RefSeq" id="WP_093984321.1">
    <property type="nucleotide sequence ID" value="NZ_BMDE01000008.1"/>
</dbReference>
<protein>
    <recommendedName>
        <fullName evidence="6">DUF3325 domain-containing protein</fullName>
    </recommendedName>
</protein>
<evidence type="ECO:0000313" key="2">
    <source>
        <dbReference type="EMBL" id="GGH95552.1"/>
    </source>
</evidence>
<dbReference type="Proteomes" id="UP000242861">
    <property type="component" value="Unassembled WGS sequence"/>
</dbReference>
<sequence length="106" mass="11649">MLIALLLCYGCALGLGMPALHRQQHLAPLASFPYRAWQVLALTCLLGAGYWLEQAGYRHAWLWLVCLLMLAGLLRGLFPARPGQLLGAWLLAWLLAGSLHGLDLSQ</sequence>
<evidence type="ECO:0000313" key="5">
    <source>
        <dbReference type="Proteomes" id="UP000655550"/>
    </source>
</evidence>
<reference evidence="4" key="3">
    <citation type="submission" date="2017-12" db="EMBL/GenBank/DDBJ databases">
        <authorList>
            <person name="Yu X.-Y."/>
        </authorList>
    </citation>
    <scope>NUCLEOTIDE SEQUENCE [LARGE SCALE GENOMIC DNA]</scope>
    <source>
        <strain evidence="4">ZYSR67-Z</strain>
    </source>
</reference>
<dbReference type="EMBL" id="BMDE01000008">
    <property type="protein sequence ID" value="GGH95552.1"/>
    <property type="molecule type" value="Genomic_DNA"/>
</dbReference>
<proteinExistence type="predicted"/>
<evidence type="ECO:0000313" key="3">
    <source>
        <dbReference type="EMBL" id="PKF70403.1"/>
    </source>
</evidence>
<reference evidence="5" key="4">
    <citation type="journal article" date="2019" name="Int. J. Syst. Evol. Microbiol.">
        <title>The Global Catalogue of Microorganisms (GCM) 10K type strain sequencing project: providing services to taxonomists for standard genome sequencing and annotation.</title>
        <authorList>
            <consortium name="The Broad Institute Genomics Platform"/>
            <consortium name="The Broad Institute Genome Sequencing Center for Infectious Disease"/>
            <person name="Wu L."/>
            <person name="Ma J."/>
        </authorList>
    </citation>
    <scope>NUCLEOTIDE SEQUENCE [LARGE SCALE GENOMIC DNA]</scope>
    <source>
        <strain evidence="5">CCM 8778</strain>
    </source>
</reference>
<reference evidence="2" key="1">
    <citation type="journal article" date="2014" name="Int. J. Syst. Evol. Microbiol.">
        <title>Complete genome of a new Firmicutes species belonging to the dominant human colonic microbiota ('Ruminococcus bicirculans') reveals two chromosomes and a selective capacity to utilize plant glucans.</title>
        <authorList>
            <consortium name="NISC Comparative Sequencing Program"/>
            <person name="Wegmann U."/>
            <person name="Louis P."/>
            <person name="Goesmann A."/>
            <person name="Henrissat B."/>
            <person name="Duncan S.H."/>
            <person name="Flint H.J."/>
        </authorList>
    </citation>
    <scope>NUCLEOTIDE SEQUENCE</scope>
    <source>
        <strain evidence="2">CCM 8778</strain>
    </source>
</reference>
<name>A0A2I0CMT9_9PSED</name>
<feature type="transmembrane region" description="Helical" evidence="1">
    <location>
        <begin position="60"/>
        <end position="78"/>
    </location>
</feature>
<evidence type="ECO:0008006" key="6">
    <source>
        <dbReference type="Google" id="ProtNLM"/>
    </source>
</evidence>
<keyword evidence="1" id="KW-0812">Transmembrane</keyword>
<dbReference type="Proteomes" id="UP000655550">
    <property type="component" value="Unassembled WGS sequence"/>
</dbReference>
<accession>A0A2I0CMT9</accession>
<keyword evidence="5" id="KW-1185">Reference proteome</keyword>
<gene>
    <name evidence="3" type="ORF">CW360_13975</name>
    <name evidence="2" type="ORF">GCM10007363_25070</name>
</gene>
<feature type="transmembrane region" description="Helical" evidence="1">
    <location>
        <begin position="34"/>
        <end position="53"/>
    </location>
</feature>
<dbReference type="EMBL" id="PIYS01000027">
    <property type="protein sequence ID" value="PKF70403.1"/>
    <property type="molecule type" value="Genomic_DNA"/>
</dbReference>
<keyword evidence="1" id="KW-1133">Transmembrane helix</keyword>
<organism evidence="3 4">
    <name type="scientific">Pseudomonas fluvialis</name>
    <dbReference type="NCBI Taxonomy" id="1793966"/>
    <lineage>
        <taxon>Bacteria</taxon>
        <taxon>Pseudomonadati</taxon>
        <taxon>Pseudomonadota</taxon>
        <taxon>Gammaproteobacteria</taxon>
        <taxon>Pseudomonadales</taxon>
        <taxon>Pseudomonadaceae</taxon>
        <taxon>Pseudomonas</taxon>
    </lineage>
</organism>
<feature type="transmembrane region" description="Helical" evidence="1">
    <location>
        <begin position="84"/>
        <end position="102"/>
    </location>
</feature>
<evidence type="ECO:0000256" key="1">
    <source>
        <dbReference type="SAM" id="Phobius"/>
    </source>
</evidence>
<dbReference type="AlphaFoldDB" id="A0A2I0CMT9"/>